<feature type="region of interest" description="Disordered" evidence="8">
    <location>
        <begin position="447"/>
        <end position="466"/>
    </location>
</feature>
<dbReference type="GO" id="GO:0000981">
    <property type="term" value="F:DNA-binding transcription factor activity, RNA polymerase II-specific"/>
    <property type="evidence" value="ECO:0007669"/>
    <property type="project" value="InterPro"/>
</dbReference>
<dbReference type="GO" id="GO:0008270">
    <property type="term" value="F:zinc ion binding"/>
    <property type="evidence" value="ECO:0007669"/>
    <property type="project" value="InterPro"/>
</dbReference>
<dbReference type="OrthoDB" id="39175at2759"/>
<keyword evidence="2 9" id="KW-0812">Transmembrane</keyword>
<protein>
    <recommendedName>
        <fullName evidence="10">Zn(2)-C6 fungal-type domain-containing protein</fullName>
    </recommendedName>
</protein>
<dbReference type="Pfam" id="PF00172">
    <property type="entry name" value="Zn_clus"/>
    <property type="match status" value="1"/>
</dbReference>
<evidence type="ECO:0000256" key="3">
    <source>
        <dbReference type="ARBA" id="ARBA00022723"/>
    </source>
</evidence>
<evidence type="ECO:0000256" key="5">
    <source>
        <dbReference type="ARBA" id="ARBA00023136"/>
    </source>
</evidence>
<dbReference type="PROSITE" id="PS00463">
    <property type="entry name" value="ZN2_CY6_FUNGAL_1"/>
    <property type="match status" value="1"/>
</dbReference>
<dbReference type="SMART" id="SM00066">
    <property type="entry name" value="GAL4"/>
    <property type="match status" value="1"/>
</dbReference>
<proteinExistence type="inferred from homology"/>
<evidence type="ECO:0000256" key="4">
    <source>
        <dbReference type="ARBA" id="ARBA00022989"/>
    </source>
</evidence>
<dbReference type="InterPro" id="IPR049326">
    <property type="entry name" value="Rhodopsin_dom_fungi"/>
</dbReference>
<comment type="caution">
    <text evidence="11">The sequence shown here is derived from an EMBL/GenBank/DDBJ whole genome shotgun (WGS) entry which is preliminary data.</text>
</comment>
<dbReference type="SMART" id="SM00906">
    <property type="entry name" value="Fungal_trans"/>
    <property type="match status" value="1"/>
</dbReference>
<feature type="transmembrane region" description="Helical" evidence="9">
    <location>
        <begin position="12"/>
        <end position="33"/>
    </location>
</feature>
<dbReference type="CDD" id="cd00067">
    <property type="entry name" value="GAL4"/>
    <property type="match status" value="1"/>
</dbReference>
<dbReference type="InterPro" id="IPR052337">
    <property type="entry name" value="SAT4-like"/>
</dbReference>
<feature type="transmembrane region" description="Helical" evidence="9">
    <location>
        <begin position="123"/>
        <end position="145"/>
    </location>
</feature>
<dbReference type="AlphaFoldDB" id="A0A8H4K169"/>
<dbReference type="InterPro" id="IPR036864">
    <property type="entry name" value="Zn2-C6_fun-type_DNA-bd_sf"/>
</dbReference>
<organism evidence="11 12">
    <name type="scientific">Fusarium austroafricanum</name>
    <dbReference type="NCBI Taxonomy" id="2364996"/>
    <lineage>
        <taxon>Eukaryota</taxon>
        <taxon>Fungi</taxon>
        <taxon>Dikarya</taxon>
        <taxon>Ascomycota</taxon>
        <taxon>Pezizomycotina</taxon>
        <taxon>Sordariomycetes</taxon>
        <taxon>Hypocreomycetidae</taxon>
        <taxon>Hypocreales</taxon>
        <taxon>Nectriaceae</taxon>
        <taxon>Fusarium</taxon>
        <taxon>Fusarium concolor species complex</taxon>
    </lineage>
</organism>
<evidence type="ECO:0000313" key="11">
    <source>
        <dbReference type="EMBL" id="KAF4440938.1"/>
    </source>
</evidence>
<evidence type="ECO:0000256" key="8">
    <source>
        <dbReference type="SAM" id="MobiDB-lite"/>
    </source>
</evidence>
<keyword evidence="4 9" id="KW-1133">Transmembrane helix</keyword>
<dbReference type="GO" id="GO:0003677">
    <property type="term" value="F:DNA binding"/>
    <property type="evidence" value="ECO:0007669"/>
    <property type="project" value="InterPro"/>
</dbReference>
<keyword evidence="5 9" id="KW-0472">Membrane</keyword>
<dbReference type="GO" id="GO:0006351">
    <property type="term" value="P:DNA-templated transcription"/>
    <property type="evidence" value="ECO:0007669"/>
    <property type="project" value="InterPro"/>
</dbReference>
<dbReference type="PANTHER" id="PTHR33048">
    <property type="entry name" value="PTH11-LIKE INTEGRAL MEMBRANE PROTEIN (AFU_ORTHOLOGUE AFUA_5G11245)"/>
    <property type="match status" value="1"/>
</dbReference>
<feature type="transmembrane region" description="Helical" evidence="9">
    <location>
        <begin position="173"/>
        <end position="193"/>
    </location>
</feature>
<reference evidence="11" key="1">
    <citation type="submission" date="2020-01" db="EMBL/GenBank/DDBJ databases">
        <title>Identification and distribution of gene clusters putatively required for synthesis of sphingolipid metabolism inhibitors in phylogenetically diverse species of the filamentous fungus Fusarium.</title>
        <authorList>
            <person name="Kim H.-S."/>
            <person name="Busman M."/>
            <person name="Brown D.W."/>
            <person name="Divon H."/>
            <person name="Uhlig S."/>
            <person name="Proctor R.H."/>
        </authorList>
    </citation>
    <scope>NUCLEOTIDE SEQUENCE</scope>
    <source>
        <strain evidence="11">NRRL 53441</strain>
    </source>
</reference>
<dbReference type="InterPro" id="IPR007219">
    <property type="entry name" value="XnlR_reg_dom"/>
</dbReference>
<feature type="compositionally biased region" description="Polar residues" evidence="8">
    <location>
        <begin position="450"/>
        <end position="465"/>
    </location>
</feature>
<evidence type="ECO:0000259" key="10">
    <source>
        <dbReference type="PROSITE" id="PS50048"/>
    </source>
</evidence>
<dbReference type="GO" id="GO:0016020">
    <property type="term" value="C:membrane"/>
    <property type="evidence" value="ECO:0007669"/>
    <property type="project" value="UniProtKB-SubCell"/>
</dbReference>
<feature type="compositionally biased region" description="Basic and acidic residues" evidence="8">
    <location>
        <begin position="322"/>
        <end position="343"/>
    </location>
</feature>
<feature type="region of interest" description="Disordered" evidence="8">
    <location>
        <begin position="394"/>
        <end position="420"/>
    </location>
</feature>
<accession>A0A8H4K169</accession>
<dbReference type="Proteomes" id="UP000605986">
    <property type="component" value="Unassembled WGS sequence"/>
</dbReference>
<dbReference type="PANTHER" id="PTHR33048:SF93">
    <property type="entry name" value="INTEGRAL MEMBRANE PROTEIN"/>
    <property type="match status" value="1"/>
</dbReference>
<evidence type="ECO:0000256" key="6">
    <source>
        <dbReference type="ARBA" id="ARBA00023242"/>
    </source>
</evidence>
<gene>
    <name evidence="11" type="ORF">F53441_12157</name>
</gene>
<sequence length="925" mass="102983">MESYYGGLGPMLNAVLWVQVVVFAVFVGLRLYTRSQILHSIGADDYLVVIALVFQILYSAFVTAGTKYGIGRKFADVGNPDAYFRAVELEIYSQVAGIMVIGIGKAAVGIFLLRIVRNKFQKAFIWAFLAGTAFITLFASVVVVVQCDPVQSTWDKRIEGKCWIDFSKVGLTVGSWFVVADFCFAILPWFVIWELNMKRKEKITVACGLSLGIFAGICGIVRTVALNGLNASEYIYDTVDMLIWSATESTVTIMCSSIPVLRPLYVRFRYGSKGDSSGAASSYKLPMYGNHSGRKYGNGSMPGADPIGGPSNRAVITYNAHNDSDESILRDAKNQNEGHKRAESTTSTQRSKRAKYAPVACNECKKKKLKCVREEGDEICKRCFANKVECVFAPAPSNQPREDNEPSVRPSPQRSQTDISSLSEQVITLQNQVNALTTALQDVSHRLPNMSLSSTKSTPQGQPSTYRKDLRNMTIEPREPQFVGPTRSAYGFQIAENSLMGMGIEQQVATNTSTPAMSPSETEPVVQDECESPGIQVEILPSLGVAEVQRLLDVYNEEIQSVYPFIDVNELSEKALSVVESPLESTSKDVQTIKLAVATSVAIEAQGLNNISKRLIDDVEPVICRVSGEAFVDLQELQLMIMLSIYWFFCGEELLAWRAIGLAGRMTLEIGLHRRASLFENFKDATHRNLAIRCFWCTYILDRRWSYGQSLSFGIYDRDIDPNLPEPELPYLRCMVCYAKLCSKVWDELPLDSSPLSVPKDKVDFLDFLSQKWVHSIPDDLQLVYPRLSQAPCHQPRVLQRLRTLLYLRGNYIRNLVLRHHVLSTQNLRADMQGAQLVVNLAQDTIQVLVHLNETSDIYARQKATFNYFLSGALASILLATELSRCCATAQEHLSAWSIGPKALEIDSWNDPSGAISGVADYSEH</sequence>
<evidence type="ECO:0000256" key="7">
    <source>
        <dbReference type="ARBA" id="ARBA00038359"/>
    </source>
</evidence>
<evidence type="ECO:0000256" key="9">
    <source>
        <dbReference type="SAM" id="Phobius"/>
    </source>
</evidence>
<feature type="transmembrane region" description="Helical" evidence="9">
    <location>
        <begin position="45"/>
        <end position="71"/>
    </location>
</feature>
<feature type="region of interest" description="Disordered" evidence="8">
    <location>
        <begin position="321"/>
        <end position="353"/>
    </location>
</feature>
<evidence type="ECO:0000313" key="12">
    <source>
        <dbReference type="Proteomes" id="UP000605986"/>
    </source>
</evidence>
<feature type="compositionally biased region" description="Polar residues" evidence="8">
    <location>
        <begin position="410"/>
        <end position="420"/>
    </location>
</feature>
<name>A0A8H4K169_9HYPO</name>
<keyword evidence="3" id="KW-0479">Metal-binding</keyword>
<dbReference type="SUPFAM" id="SSF57701">
    <property type="entry name" value="Zn2/Cys6 DNA-binding domain"/>
    <property type="match status" value="1"/>
</dbReference>
<comment type="similarity">
    <text evidence="7">Belongs to the SAT4 family.</text>
</comment>
<dbReference type="Pfam" id="PF04082">
    <property type="entry name" value="Fungal_trans"/>
    <property type="match status" value="1"/>
</dbReference>
<dbReference type="Pfam" id="PF20684">
    <property type="entry name" value="Fung_rhodopsin"/>
    <property type="match status" value="1"/>
</dbReference>
<dbReference type="CDD" id="cd12148">
    <property type="entry name" value="fungal_TF_MHR"/>
    <property type="match status" value="1"/>
</dbReference>
<comment type="subcellular location">
    <subcellularLocation>
        <location evidence="1">Membrane</location>
        <topology evidence="1">Multi-pass membrane protein</topology>
    </subcellularLocation>
</comment>
<keyword evidence="6" id="KW-0539">Nucleus</keyword>
<dbReference type="InterPro" id="IPR001138">
    <property type="entry name" value="Zn2Cys6_DnaBD"/>
</dbReference>
<evidence type="ECO:0000256" key="2">
    <source>
        <dbReference type="ARBA" id="ARBA00022692"/>
    </source>
</evidence>
<evidence type="ECO:0000256" key="1">
    <source>
        <dbReference type="ARBA" id="ARBA00004141"/>
    </source>
</evidence>
<feature type="transmembrane region" description="Helical" evidence="9">
    <location>
        <begin position="205"/>
        <end position="229"/>
    </location>
</feature>
<dbReference type="PROSITE" id="PS50048">
    <property type="entry name" value="ZN2_CY6_FUNGAL_2"/>
    <property type="match status" value="1"/>
</dbReference>
<feature type="domain" description="Zn(2)-C6 fungal-type" evidence="10">
    <location>
        <begin position="360"/>
        <end position="392"/>
    </location>
</feature>
<dbReference type="Gene3D" id="4.10.240.10">
    <property type="entry name" value="Zn(2)-C6 fungal-type DNA-binding domain"/>
    <property type="match status" value="1"/>
</dbReference>
<keyword evidence="12" id="KW-1185">Reference proteome</keyword>
<dbReference type="EMBL" id="JAADJG010000636">
    <property type="protein sequence ID" value="KAF4440938.1"/>
    <property type="molecule type" value="Genomic_DNA"/>
</dbReference>
<feature type="transmembrane region" description="Helical" evidence="9">
    <location>
        <begin position="91"/>
        <end position="116"/>
    </location>
</feature>